<comment type="caution">
    <text evidence="1">The sequence shown here is derived from an EMBL/GenBank/DDBJ whole genome shotgun (WGS) entry which is preliminary data.</text>
</comment>
<reference evidence="1 2" key="1">
    <citation type="submission" date="2020-04" db="EMBL/GenBank/DDBJ databases">
        <title>Ralstonia insidiosa genome sequencing and assembly.</title>
        <authorList>
            <person name="Martins R.C.R."/>
            <person name="Perdigao-Neto L.V."/>
            <person name="Levin A.S.S."/>
            <person name="Costa S.F."/>
        </authorList>
    </citation>
    <scope>NUCLEOTIDE SEQUENCE [LARGE SCALE GENOMIC DNA]</scope>
    <source>
        <strain evidence="1 2">5047</strain>
    </source>
</reference>
<gene>
    <name evidence="1" type="ORF">HGR00_28890</name>
</gene>
<organism evidence="1 2">
    <name type="scientific">Ralstonia insidiosa</name>
    <dbReference type="NCBI Taxonomy" id="190721"/>
    <lineage>
        <taxon>Bacteria</taxon>
        <taxon>Pseudomonadati</taxon>
        <taxon>Pseudomonadota</taxon>
        <taxon>Betaproteobacteria</taxon>
        <taxon>Burkholderiales</taxon>
        <taxon>Burkholderiaceae</taxon>
        <taxon>Ralstonia</taxon>
    </lineage>
</organism>
<proteinExistence type="predicted"/>
<sequence>MAILALTGDSPFDMIGKCVNASLVVHDLLRSRTIAEPLITIGNVAVEGRPQFEITEDSLRQELHRGFNPEMPDETLNVHVWLTFPDMTRLDCTIKSSFAWHSKRRRLQREESILVLDGMTKNSKFEFSPLLVGTGFLQRTLAPGAAGRCRDIQPH</sequence>
<dbReference type="Proteomes" id="UP000575469">
    <property type="component" value="Unassembled WGS sequence"/>
</dbReference>
<dbReference type="RefSeq" id="WP_169341919.1">
    <property type="nucleotide sequence ID" value="NZ_JABBZM010000042.1"/>
</dbReference>
<accession>A0A848PEI9</accession>
<evidence type="ECO:0000313" key="2">
    <source>
        <dbReference type="Proteomes" id="UP000575469"/>
    </source>
</evidence>
<dbReference type="AlphaFoldDB" id="A0A848PEI9"/>
<name>A0A848PEI9_9RALS</name>
<protein>
    <submittedName>
        <fullName evidence="1">Uncharacterized protein</fullName>
    </submittedName>
</protein>
<evidence type="ECO:0000313" key="1">
    <source>
        <dbReference type="EMBL" id="NMV41938.1"/>
    </source>
</evidence>
<dbReference type="EMBL" id="JABBZM010000042">
    <property type="protein sequence ID" value="NMV41938.1"/>
    <property type="molecule type" value="Genomic_DNA"/>
</dbReference>